<name>A0A931J2I8_9BURK</name>
<dbReference type="Proteomes" id="UP000613266">
    <property type="component" value="Unassembled WGS sequence"/>
</dbReference>
<keyword evidence="2 3" id="KW-0186">Copper</keyword>
<dbReference type="PROSITE" id="PS51352">
    <property type="entry name" value="THIOREDOXIN_2"/>
    <property type="match status" value="1"/>
</dbReference>
<accession>A0A931J2I8</accession>
<evidence type="ECO:0000256" key="1">
    <source>
        <dbReference type="ARBA" id="ARBA00010996"/>
    </source>
</evidence>
<dbReference type="InterPro" id="IPR013766">
    <property type="entry name" value="Thioredoxin_domain"/>
</dbReference>
<feature type="binding site" evidence="3">
    <location>
        <position position="164"/>
    </location>
    <ligand>
        <name>Cu cation</name>
        <dbReference type="ChEBI" id="CHEBI:23378"/>
    </ligand>
</feature>
<dbReference type="PANTHER" id="PTHR12151">
    <property type="entry name" value="ELECTRON TRANSPORT PROTIN SCO1/SENC FAMILY MEMBER"/>
    <property type="match status" value="1"/>
</dbReference>
<feature type="domain" description="Thioredoxin" evidence="5">
    <location>
        <begin position="37"/>
        <end position="199"/>
    </location>
</feature>
<gene>
    <name evidence="6" type="ORF">I7X39_11715</name>
</gene>
<evidence type="ECO:0000256" key="3">
    <source>
        <dbReference type="PIRSR" id="PIRSR603782-1"/>
    </source>
</evidence>
<comment type="similarity">
    <text evidence="1">Belongs to the SCO1/2 family.</text>
</comment>
<dbReference type="Pfam" id="PF02630">
    <property type="entry name" value="SCO1-SenC"/>
    <property type="match status" value="1"/>
</dbReference>
<feature type="binding site" evidence="3">
    <location>
        <position position="75"/>
    </location>
    <ligand>
        <name>Cu cation</name>
        <dbReference type="ChEBI" id="CHEBI:23378"/>
    </ligand>
</feature>
<feature type="binding site" evidence="3">
    <location>
        <position position="79"/>
    </location>
    <ligand>
        <name>Cu cation</name>
        <dbReference type="ChEBI" id="CHEBI:23378"/>
    </ligand>
</feature>
<dbReference type="GO" id="GO:0046872">
    <property type="term" value="F:metal ion binding"/>
    <property type="evidence" value="ECO:0007669"/>
    <property type="project" value="UniProtKB-KW"/>
</dbReference>
<reference evidence="6" key="1">
    <citation type="submission" date="2020-12" db="EMBL/GenBank/DDBJ databases">
        <title>The genome sequence of Inhella sp. 1Y17.</title>
        <authorList>
            <person name="Liu Y."/>
        </authorList>
    </citation>
    <scope>NUCLEOTIDE SEQUENCE</scope>
    <source>
        <strain evidence="6">1Y17</strain>
    </source>
</reference>
<proteinExistence type="inferred from homology"/>
<evidence type="ECO:0000256" key="4">
    <source>
        <dbReference type="PIRSR" id="PIRSR603782-2"/>
    </source>
</evidence>
<dbReference type="InterPro" id="IPR036249">
    <property type="entry name" value="Thioredoxin-like_sf"/>
</dbReference>
<evidence type="ECO:0000313" key="7">
    <source>
        <dbReference type="Proteomes" id="UP000613266"/>
    </source>
</evidence>
<evidence type="ECO:0000259" key="5">
    <source>
        <dbReference type="PROSITE" id="PS51352"/>
    </source>
</evidence>
<dbReference type="EMBL" id="JAEDAK010000007">
    <property type="protein sequence ID" value="MBH9577568.1"/>
    <property type="molecule type" value="Genomic_DNA"/>
</dbReference>
<keyword evidence="3" id="KW-0479">Metal-binding</keyword>
<dbReference type="Gene3D" id="3.40.30.10">
    <property type="entry name" value="Glutaredoxin"/>
    <property type="match status" value="1"/>
</dbReference>
<dbReference type="PANTHER" id="PTHR12151:SF25">
    <property type="entry name" value="LINALOOL DEHYDRATASE_ISOMERASE DOMAIN-CONTAINING PROTEIN"/>
    <property type="match status" value="1"/>
</dbReference>
<dbReference type="RefSeq" id="WP_198111342.1">
    <property type="nucleotide sequence ID" value="NZ_JAEDAK010000007.1"/>
</dbReference>
<dbReference type="FunFam" id="3.40.30.10:FF:000013">
    <property type="entry name" value="Blast:Protein SCO1 homolog, mitochondrial"/>
    <property type="match status" value="1"/>
</dbReference>
<dbReference type="SUPFAM" id="SSF52833">
    <property type="entry name" value="Thioredoxin-like"/>
    <property type="match status" value="1"/>
</dbReference>
<organism evidence="6 7">
    <name type="scientific">Inhella proteolytica</name>
    <dbReference type="NCBI Taxonomy" id="2795029"/>
    <lineage>
        <taxon>Bacteria</taxon>
        <taxon>Pseudomonadati</taxon>
        <taxon>Pseudomonadota</taxon>
        <taxon>Betaproteobacteria</taxon>
        <taxon>Burkholderiales</taxon>
        <taxon>Sphaerotilaceae</taxon>
        <taxon>Inhella</taxon>
    </lineage>
</organism>
<sequence length="202" mass="21772">MSHPGSIDRRSLLGLLGLSALAGCQPNSAPSFKGVDLTGVSYAQKLELPDADGRPRSLADFKGKAVVLFFGYTQCPDVCPATLGELRLVKEAMGKQGEQVVGLFVTVDPERDTPELLREYIANFGPGMVALRGSPEQTQAVAKEFKVFYAKVPSKTGPGYTMDHTAASFLFDTTGKVRVYHRYGAGPEALRHDLTQLLAVKP</sequence>
<protein>
    <submittedName>
        <fullName evidence="6">SCO family protein</fullName>
    </submittedName>
</protein>
<evidence type="ECO:0000256" key="2">
    <source>
        <dbReference type="ARBA" id="ARBA00023008"/>
    </source>
</evidence>
<comment type="caution">
    <text evidence="6">The sequence shown here is derived from an EMBL/GenBank/DDBJ whole genome shotgun (WGS) entry which is preliminary data.</text>
</comment>
<keyword evidence="4" id="KW-1015">Disulfide bond</keyword>
<evidence type="ECO:0000313" key="6">
    <source>
        <dbReference type="EMBL" id="MBH9577568.1"/>
    </source>
</evidence>
<feature type="disulfide bond" description="Redox-active" evidence="4">
    <location>
        <begin position="75"/>
        <end position="79"/>
    </location>
</feature>
<dbReference type="InterPro" id="IPR003782">
    <property type="entry name" value="SCO1/SenC"/>
</dbReference>
<dbReference type="CDD" id="cd02968">
    <property type="entry name" value="SCO"/>
    <property type="match status" value="1"/>
</dbReference>
<keyword evidence="7" id="KW-1185">Reference proteome</keyword>
<dbReference type="AlphaFoldDB" id="A0A931J2I8"/>